<feature type="chain" id="PRO_5043437393" evidence="1">
    <location>
        <begin position="26"/>
        <end position="134"/>
    </location>
</feature>
<reference evidence="3" key="1">
    <citation type="journal article" date="2024" name="Int. J. Syst. Evol. Microbiol.">
        <title>Methylomarinovum tepidoasis sp. nov., a moderately thermophilic methanotroph of the family Methylothermaceae isolated from a deep-sea hydrothermal field.</title>
        <authorList>
            <person name="Hirayama H."/>
            <person name="Takaki Y."/>
            <person name="Abe M."/>
            <person name="Miyazaki M."/>
            <person name="Uematsu K."/>
            <person name="Matsui Y."/>
            <person name="Takai K."/>
        </authorList>
    </citation>
    <scope>NUCLEOTIDE SEQUENCE [LARGE SCALE GENOMIC DNA]</scope>
    <source>
        <strain evidence="3">IN45</strain>
    </source>
</reference>
<gene>
    <name evidence="2" type="ORF">MIN45_P0115</name>
</gene>
<accession>A0AAU9BWG8</accession>
<evidence type="ECO:0000313" key="3">
    <source>
        <dbReference type="Proteomes" id="UP001321450"/>
    </source>
</evidence>
<keyword evidence="1" id="KW-0732">Signal</keyword>
<feature type="signal peptide" evidence="1">
    <location>
        <begin position="1"/>
        <end position="25"/>
    </location>
</feature>
<proteinExistence type="predicted"/>
<dbReference type="AlphaFoldDB" id="A0AAU9BWG8"/>
<evidence type="ECO:0000313" key="2">
    <source>
        <dbReference type="EMBL" id="BCX87748.1"/>
    </source>
</evidence>
<dbReference type="KEGG" id="meiy:MIN45_P0115"/>
<name>A0AAU9BWG8_9GAMM</name>
<organism evidence="2 3">
    <name type="scientific">Methylomarinovum tepidoasis</name>
    <dbReference type="NCBI Taxonomy" id="2840183"/>
    <lineage>
        <taxon>Bacteria</taxon>
        <taxon>Pseudomonadati</taxon>
        <taxon>Pseudomonadota</taxon>
        <taxon>Gammaproteobacteria</taxon>
        <taxon>Methylococcales</taxon>
        <taxon>Methylothermaceae</taxon>
        <taxon>Methylomarinovum</taxon>
    </lineage>
</organism>
<dbReference type="Proteomes" id="UP001321450">
    <property type="component" value="Chromosome"/>
</dbReference>
<keyword evidence="3" id="KW-1185">Reference proteome</keyword>
<evidence type="ECO:0000256" key="1">
    <source>
        <dbReference type="SAM" id="SignalP"/>
    </source>
</evidence>
<sequence>MKLSTHIALLFTALSLGGLAFTASADCASPPVGDAATVLRGKTICVTDSSTGEKWQEYHAPSGALIDYKKGPSDPVDPSKTVGSWSTSGAQVTYTYGQASYSYTVTGDATSGYSLCGAKNFTNVTLLSGQQPCP</sequence>
<protein>
    <submittedName>
        <fullName evidence="2">Uncharacterized protein</fullName>
    </submittedName>
</protein>
<dbReference type="RefSeq" id="WP_286292695.1">
    <property type="nucleotide sequence ID" value="NZ_AP024718.1"/>
</dbReference>
<dbReference type="EMBL" id="AP024718">
    <property type="protein sequence ID" value="BCX87748.1"/>
    <property type="molecule type" value="Genomic_DNA"/>
</dbReference>